<reference evidence="4 5" key="1">
    <citation type="submission" date="2023-04" db="EMBL/GenBank/DDBJ databases">
        <title>Marinoamorphus aggregata gen. nov., sp. Nov., isolate from tissue of brittle star Ophioplocus japonicus.</title>
        <authorList>
            <person name="Kawano K."/>
            <person name="Sawayama S."/>
            <person name="Nakagawa S."/>
        </authorList>
    </citation>
    <scope>NUCLEOTIDE SEQUENCE [LARGE SCALE GENOMIC DNA]</scope>
    <source>
        <strain evidence="4 5">NKW23</strain>
    </source>
</reference>
<dbReference type="PROSITE" id="PS50163">
    <property type="entry name" value="RECA_3"/>
    <property type="match status" value="1"/>
</dbReference>
<organism evidence="4 5">
    <name type="scientific">Paralimibaculum aggregatum</name>
    <dbReference type="NCBI Taxonomy" id="3036245"/>
    <lineage>
        <taxon>Bacteria</taxon>
        <taxon>Pseudomonadati</taxon>
        <taxon>Pseudomonadota</taxon>
        <taxon>Alphaproteobacteria</taxon>
        <taxon>Rhodobacterales</taxon>
        <taxon>Paracoccaceae</taxon>
        <taxon>Paralimibaculum</taxon>
    </lineage>
</organism>
<keyword evidence="2" id="KW-0067">ATP-binding</keyword>
<protein>
    <recommendedName>
        <fullName evidence="3">RecA family profile 2 domain-containing protein</fullName>
    </recommendedName>
</protein>
<evidence type="ECO:0000256" key="2">
    <source>
        <dbReference type="ARBA" id="ARBA00022840"/>
    </source>
</evidence>
<evidence type="ECO:0000256" key="1">
    <source>
        <dbReference type="ARBA" id="ARBA00022741"/>
    </source>
</evidence>
<keyword evidence="5" id="KW-1185">Reference proteome</keyword>
<evidence type="ECO:0000313" key="5">
    <source>
        <dbReference type="Proteomes" id="UP001239909"/>
    </source>
</evidence>
<feature type="domain" description="RecA family profile 2" evidence="3">
    <location>
        <begin position="3"/>
        <end position="70"/>
    </location>
</feature>
<dbReference type="InterPro" id="IPR058739">
    <property type="entry name" value="NicX"/>
</dbReference>
<keyword evidence="1" id="KW-0547">Nucleotide-binding</keyword>
<evidence type="ECO:0000313" key="4">
    <source>
        <dbReference type="EMBL" id="GMG81983.1"/>
    </source>
</evidence>
<dbReference type="Proteomes" id="UP001239909">
    <property type="component" value="Unassembled WGS sequence"/>
</dbReference>
<gene>
    <name evidence="4" type="ORF">LNKW23_11960</name>
</gene>
<dbReference type="InterPro" id="IPR020587">
    <property type="entry name" value="RecA_monomer-monomer_interface"/>
</dbReference>
<dbReference type="Pfam" id="PF26233">
    <property type="entry name" value="NicX"/>
    <property type="match status" value="1"/>
</dbReference>
<dbReference type="EMBL" id="BSYI01000007">
    <property type="protein sequence ID" value="GMG81983.1"/>
    <property type="molecule type" value="Genomic_DNA"/>
</dbReference>
<evidence type="ECO:0000259" key="3">
    <source>
        <dbReference type="PROSITE" id="PS50163"/>
    </source>
</evidence>
<proteinExistence type="predicted"/>
<name>A0ABQ6LMC4_9RHOB</name>
<comment type="caution">
    <text evidence="4">The sequence shown here is derived from an EMBL/GenBank/DDBJ whole genome shotgun (WGS) entry which is preliminary data.</text>
</comment>
<sequence length="232" mass="23787">MPARAFGSPVAWFGREAGHGRTRADGGSARLVVRELLAIRPGERVAIMRDAASPAPMVAALRQVLRGDGLEPALLTQPSRPAERKNDLCPMIARALEAADVPIAIAGSGGAPVDAPAVRALLAAKRLRFLSMVMRDMAIFTGGGALADHPALHAEGLRLRARRAAGRAMRITSAAGTEIAAPIAQDAVFVECGPARAPGETAAFSGAGVSLRPLEGLAEGVFVIDGPGAVIG</sequence>
<accession>A0ABQ6LMC4</accession>